<accession>T1BFF6</accession>
<dbReference type="AlphaFoldDB" id="T1BFF6"/>
<organism evidence="2">
    <name type="scientific">mine drainage metagenome</name>
    <dbReference type="NCBI Taxonomy" id="410659"/>
    <lineage>
        <taxon>unclassified sequences</taxon>
        <taxon>metagenomes</taxon>
        <taxon>ecological metagenomes</taxon>
    </lineage>
</organism>
<feature type="non-terminal residue" evidence="2">
    <location>
        <position position="1"/>
    </location>
</feature>
<dbReference type="GO" id="GO:0017183">
    <property type="term" value="P:protein histidyl modification to diphthamide"/>
    <property type="evidence" value="ECO:0007669"/>
    <property type="project" value="TreeGrafter"/>
</dbReference>
<dbReference type="EMBL" id="AUZY01007037">
    <property type="protein sequence ID" value="EQD51789.1"/>
    <property type="molecule type" value="Genomic_DNA"/>
</dbReference>
<dbReference type="PANTHER" id="PTHR12196:SF2">
    <property type="entry name" value="DIPHTHINE--AMMONIA LIGASE"/>
    <property type="match status" value="1"/>
</dbReference>
<comment type="caution">
    <text evidence="2">The sequence shown here is derived from an EMBL/GenBank/DDBJ whole genome shotgun (WGS) entry which is preliminary data.</text>
</comment>
<protein>
    <submittedName>
        <fullName evidence="2">ATPase</fullName>
    </submittedName>
</protein>
<dbReference type="PANTHER" id="PTHR12196">
    <property type="entry name" value="DOMAIN OF UNKNOWN FUNCTION 71 DUF71 -CONTAINING PROTEIN"/>
    <property type="match status" value="1"/>
</dbReference>
<dbReference type="GO" id="GO:0017178">
    <property type="term" value="F:diphthine-ammonia ligase activity"/>
    <property type="evidence" value="ECO:0007669"/>
    <property type="project" value="TreeGrafter"/>
</dbReference>
<name>T1BFF6_9ZZZZ</name>
<proteinExistence type="predicted"/>
<feature type="domain" description="Diphthamide synthase" evidence="1">
    <location>
        <begin position="7"/>
        <end position="93"/>
    </location>
</feature>
<reference evidence="2" key="1">
    <citation type="submission" date="2013-08" db="EMBL/GenBank/DDBJ databases">
        <authorList>
            <person name="Mendez C."/>
            <person name="Richter M."/>
            <person name="Ferrer M."/>
            <person name="Sanchez J."/>
        </authorList>
    </citation>
    <scope>NUCLEOTIDE SEQUENCE</scope>
</reference>
<evidence type="ECO:0000313" key="2">
    <source>
        <dbReference type="EMBL" id="EQD51789.1"/>
    </source>
</evidence>
<dbReference type="SUPFAM" id="SSF52402">
    <property type="entry name" value="Adenine nucleotide alpha hydrolases-like"/>
    <property type="match status" value="1"/>
</dbReference>
<evidence type="ECO:0000259" key="1">
    <source>
        <dbReference type="Pfam" id="PF01902"/>
    </source>
</evidence>
<dbReference type="InterPro" id="IPR030662">
    <property type="entry name" value="DPH6/MJ0570"/>
</dbReference>
<reference evidence="2" key="2">
    <citation type="journal article" date="2014" name="ISME J.">
        <title>Microbial stratification in low pH oxic and suboxic macroscopic growths along an acid mine drainage.</title>
        <authorList>
            <person name="Mendez-Garcia C."/>
            <person name="Mesa V."/>
            <person name="Sprenger R.R."/>
            <person name="Richter M."/>
            <person name="Diez M.S."/>
            <person name="Solano J."/>
            <person name="Bargiela R."/>
            <person name="Golyshina O.V."/>
            <person name="Manteca A."/>
            <person name="Ramos J.L."/>
            <person name="Gallego J.R."/>
            <person name="Llorente I."/>
            <person name="Martins Dos Santos V.A."/>
            <person name="Jensen O.N."/>
            <person name="Pelaez A.I."/>
            <person name="Sanchez J."/>
            <person name="Ferrer M."/>
        </authorList>
    </citation>
    <scope>NUCLEOTIDE SEQUENCE</scope>
</reference>
<dbReference type="Gene3D" id="3.90.1490.10">
    <property type="entry name" value="putative n-type atp pyrophosphatase, domain 2"/>
    <property type="match status" value="1"/>
</dbReference>
<sequence>DPYLVLSELLLRRIDAIIVSVSAEGMDESYLGRRIDESFISDIREVEKRFGVNPLGEGGEYESFVTGMLGRGRIRIIESRKSWSGSSGYLKLDCAFQES</sequence>
<dbReference type="Pfam" id="PF01902">
    <property type="entry name" value="Diphthami_syn_2"/>
    <property type="match status" value="1"/>
</dbReference>
<gene>
    <name evidence="2" type="ORF">B1B_10875</name>
</gene>
<dbReference type="InterPro" id="IPR002761">
    <property type="entry name" value="Diphthami_syn_dom"/>
</dbReference>